<dbReference type="VEuPathDB" id="FungiDB:ASPBRDRAFT_359096"/>
<gene>
    <name evidence="1" type="ORF">ASPBRDRAFT_359096</name>
</gene>
<dbReference type="Proteomes" id="UP000184499">
    <property type="component" value="Unassembled WGS sequence"/>
</dbReference>
<proteinExistence type="predicted"/>
<evidence type="ECO:0000313" key="1">
    <source>
        <dbReference type="EMBL" id="OJJ66997.1"/>
    </source>
</evidence>
<dbReference type="AlphaFoldDB" id="A0A1L9U5Q9"/>
<dbReference type="STRING" id="767769.A0A1L9U5Q9"/>
<dbReference type="RefSeq" id="XP_067474246.1">
    <property type="nucleotide sequence ID" value="XM_067623397.1"/>
</dbReference>
<protein>
    <submittedName>
        <fullName evidence="1">Uncharacterized protein</fullName>
    </submittedName>
</protein>
<name>A0A1L9U5Q9_ASPBC</name>
<keyword evidence="2" id="KW-1185">Reference proteome</keyword>
<dbReference type="GeneID" id="93575885"/>
<dbReference type="OrthoDB" id="194139at2759"/>
<accession>A0A1L9U5Q9</accession>
<dbReference type="EMBL" id="KV878696">
    <property type="protein sequence ID" value="OJJ66997.1"/>
    <property type="molecule type" value="Genomic_DNA"/>
</dbReference>
<organism evidence="1 2">
    <name type="scientific">Aspergillus brasiliensis (strain CBS 101740 / IMI 381727 / IBT 21946)</name>
    <dbReference type="NCBI Taxonomy" id="767769"/>
    <lineage>
        <taxon>Eukaryota</taxon>
        <taxon>Fungi</taxon>
        <taxon>Dikarya</taxon>
        <taxon>Ascomycota</taxon>
        <taxon>Pezizomycotina</taxon>
        <taxon>Eurotiomycetes</taxon>
        <taxon>Eurotiomycetidae</taxon>
        <taxon>Eurotiales</taxon>
        <taxon>Aspergillaceae</taxon>
        <taxon>Aspergillus</taxon>
        <taxon>Aspergillus subgen. Circumdati</taxon>
    </lineage>
</organism>
<evidence type="ECO:0000313" key="2">
    <source>
        <dbReference type="Proteomes" id="UP000184499"/>
    </source>
</evidence>
<reference evidence="2" key="1">
    <citation type="journal article" date="2017" name="Genome Biol.">
        <title>Comparative genomics reveals high biological diversity and specific adaptations in the industrially and medically important fungal genus Aspergillus.</title>
        <authorList>
            <person name="de Vries R.P."/>
            <person name="Riley R."/>
            <person name="Wiebenga A."/>
            <person name="Aguilar-Osorio G."/>
            <person name="Amillis S."/>
            <person name="Uchima C.A."/>
            <person name="Anderluh G."/>
            <person name="Asadollahi M."/>
            <person name="Askin M."/>
            <person name="Barry K."/>
            <person name="Battaglia E."/>
            <person name="Bayram O."/>
            <person name="Benocci T."/>
            <person name="Braus-Stromeyer S.A."/>
            <person name="Caldana C."/>
            <person name="Canovas D."/>
            <person name="Cerqueira G.C."/>
            <person name="Chen F."/>
            <person name="Chen W."/>
            <person name="Choi C."/>
            <person name="Clum A."/>
            <person name="Dos Santos R.A."/>
            <person name="Damasio A.R."/>
            <person name="Diallinas G."/>
            <person name="Emri T."/>
            <person name="Fekete E."/>
            <person name="Flipphi M."/>
            <person name="Freyberg S."/>
            <person name="Gallo A."/>
            <person name="Gournas C."/>
            <person name="Habgood R."/>
            <person name="Hainaut M."/>
            <person name="Harispe M.L."/>
            <person name="Henrissat B."/>
            <person name="Hilden K.S."/>
            <person name="Hope R."/>
            <person name="Hossain A."/>
            <person name="Karabika E."/>
            <person name="Karaffa L."/>
            <person name="Karanyi Z."/>
            <person name="Krasevec N."/>
            <person name="Kuo A."/>
            <person name="Kusch H."/>
            <person name="LaButti K."/>
            <person name="Lagendijk E.L."/>
            <person name="Lapidus A."/>
            <person name="Levasseur A."/>
            <person name="Lindquist E."/>
            <person name="Lipzen A."/>
            <person name="Logrieco A.F."/>
            <person name="MacCabe A."/>
            <person name="Maekelae M.R."/>
            <person name="Malavazi I."/>
            <person name="Melin P."/>
            <person name="Meyer V."/>
            <person name="Mielnichuk N."/>
            <person name="Miskei M."/>
            <person name="Molnar A.P."/>
            <person name="Mule G."/>
            <person name="Ngan C.Y."/>
            <person name="Orejas M."/>
            <person name="Orosz E."/>
            <person name="Ouedraogo J.P."/>
            <person name="Overkamp K.M."/>
            <person name="Park H.-S."/>
            <person name="Perrone G."/>
            <person name="Piumi F."/>
            <person name="Punt P.J."/>
            <person name="Ram A.F."/>
            <person name="Ramon A."/>
            <person name="Rauscher S."/>
            <person name="Record E."/>
            <person name="Riano-Pachon D.M."/>
            <person name="Robert V."/>
            <person name="Roehrig J."/>
            <person name="Ruller R."/>
            <person name="Salamov A."/>
            <person name="Salih N.S."/>
            <person name="Samson R.A."/>
            <person name="Sandor E."/>
            <person name="Sanguinetti M."/>
            <person name="Schuetze T."/>
            <person name="Sepcic K."/>
            <person name="Shelest E."/>
            <person name="Sherlock G."/>
            <person name="Sophianopoulou V."/>
            <person name="Squina F.M."/>
            <person name="Sun H."/>
            <person name="Susca A."/>
            <person name="Todd R.B."/>
            <person name="Tsang A."/>
            <person name="Unkles S.E."/>
            <person name="van de Wiele N."/>
            <person name="van Rossen-Uffink D."/>
            <person name="Oliveira J.V."/>
            <person name="Vesth T.C."/>
            <person name="Visser J."/>
            <person name="Yu J.-H."/>
            <person name="Zhou M."/>
            <person name="Andersen M.R."/>
            <person name="Archer D.B."/>
            <person name="Baker S.E."/>
            <person name="Benoit I."/>
            <person name="Brakhage A.A."/>
            <person name="Braus G.H."/>
            <person name="Fischer R."/>
            <person name="Frisvad J.C."/>
            <person name="Goldman G.H."/>
            <person name="Houbraken J."/>
            <person name="Oakley B."/>
            <person name="Pocsi I."/>
            <person name="Scazzocchio C."/>
            <person name="Seiboth B."/>
            <person name="vanKuyk P.A."/>
            <person name="Wortman J."/>
            <person name="Dyer P.S."/>
            <person name="Grigoriev I.V."/>
        </authorList>
    </citation>
    <scope>NUCLEOTIDE SEQUENCE [LARGE SCALE GENOMIC DNA]</scope>
    <source>
        <strain evidence="2">CBS 101740 / IMI 381727 / IBT 21946</strain>
    </source>
</reference>
<sequence>MNILASCSSDSQIIMAASEYTPLLGPPKVPQALPSPWRVVALICFVVLVQDFAEYLSQAPQTEVWLEIVIRKFCPAGQDGPGCQMDRVQREVALLQGWKDTLEQIPGEMLPSPIMELANSAKGYCLRCRTACWQTGLDVGRCCCYAH</sequence>